<evidence type="ECO:0000256" key="6">
    <source>
        <dbReference type="HAMAP-Rule" id="MF_00337"/>
    </source>
</evidence>
<dbReference type="GO" id="GO:0008855">
    <property type="term" value="F:exodeoxyribonuclease VII activity"/>
    <property type="evidence" value="ECO:0007669"/>
    <property type="project" value="UniProtKB-UniRule"/>
</dbReference>
<dbReference type="Proteomes" id="UP000824140">
    <property type="component" value="Unassembled WGS sequence"/>
</dbReference>
<dbReference type="PANTHER" id="PTHR34137:SF1">
    <property type="entry name" value="EXODEOXYRIBONUCLEASE 7 SMALL SUBUNIT"/>
    <property type="match status" value="1"/>
</dbReference>
<keyword evidence="4 6" id="KW-0378">Hydrolase</keyword>
<evidence type="ECO:0000256" key="5">
    <source>
        <dbReference type="ARBA" id="ARBA00022839"/>
    </source>
</evidence>
<comment type="function">
    <text evidence="6">Bidirectionally degrades single-stranded DNA into large acid-insoluble oligonucleotides, which are then degraded further into small acid-soluble oligonucleotides.</text>
</comment>
<comment type="similarity">
    <text evidence="1 6">Belongs to the XseB family.</text>
</comment>
<sequence length="79" mass="8793">MACRGESFMEECTFEEGMAELEATVRALEGGQLSLNDSFAAYKRGAELYQKLKAMLDEGEARITVLTQNGEAEIERPEQ</sequence>
<gene>
    <name evidence="6 7" type="primary">xseB</name>
    <name evidence="7" type="ORF">IAA84_01875</name>
</gene>
<dbReference type="Gene3D" id="1.10.287.1040">
    <property type="entry name" value="Exonuclease VII, small subunit"/>
    <property type="match status" value="1"/>
</dbReference>
<evidence type="ECO:0000256" key="2">
    <source>
        <dbReference type="ARBA" id="ARBA00022490"/>
    </source>
</evidence>
<dbReference type="InterPro" id="IPR003761">
    <property type="entry name" value="Exonuc_VII_S"/>
</dbReference>
<comment type="catalytic activity">
    <reaction evidence="6">
        <text>Exonucleolytic cleavage in either 5'- to 3'- or 3'- to 5'-direction to yield nucleoside 5'-phosphates.</text>
        <dbReference type="EC" id="3.1.11.6"/>
    </reaction>
</comment>
<name>A0A9D1FY61_9FIRM</name>
<keyword evidence="5 6" id="KW-0269">Exonuclease</keyword>
<evidence type="ECO:0000313" key="8">
    <source>
        <dbReference type="Proteomes" id="UP000824140"/>
    </source>
</evidence>
<dbReference type="SUPFAM" id="SSF116842">
    <property type="entry name" value="XseB-like"/>
    <property type="match status" value="1"/>
</dbReference>
<dbReference type="Pfam" id="PF02609">
    <property type="entry name" value="Exonuc_VII_S"/>
    <property type="match status" value="1"/>
</dbReference>
<proteinExistence type="inferred from homology"/>
<dbReference type="GO" id="GO:0006308">
    <property type="term" value="P:DNA catabolic process"/>
    <property type="evidence" value="ECO:0007669"/>
    <property type="project" value="UniProtKB-UniRule"/>
</dbReference>
<evidence type="ECO:0000256" key="4">
    <source>
        <dbReference type="ARBA" id="ARBA00022801"/>
    </source>
</evidence>
<keyword evidence="3 6" id="KW-0540">Nuclease</keyword>
<dbReference type="EMBL" id="DVJN01000036">
    <property type="protein sequence ID" value="HIS91746.1"/>
    <property type="molecule type" value="Genomic_DNA"/>
</dbReference>
<comment type="subunit">
    <text evidence="6">Heterooligomer composed of large and small subunits.</text>
</comment>
<dbReference type="EC" id="3.1.11.6" evidence="6"/>
<accession>A0A9D1FY61</accession>
<protein>
    <recommendedName>
        <fullName evidence="6">Exodeoxyribonuclease 7 small subunit</fullName>
        <ecNumber evidence="6">3.1.11.6</ecNumber>
    </recommendedName>
    <alternativeName>
        <fullName evidence="6">Exodeoxyribonuclease VII small subunit</fullName>
        <shortName evidence="6">Exonuclease VII small subunit</shortName>
    </alternativeName>
</protein>
<evidence type="ECO:0000256" key="3">
    <source>
        <dbReference type="ARBA" id="ARBA00022722"/>
    </source>
</evidence>
<reference evidence="7" key="2">
    <citation type="journal article" date="2021" name="PeerJ">
        <title>Extensive microbial diversity within the chicken gut microbiome revealed by metagenomics and culture.</title>
        <authorList>
            <person name="Gilroy R."/>
            <person name="Ravi A."/>
            <person name="Getino M."/>
            <person name="Pursley I."/>
            <person name="Horton D.L."/>
            <person name="Alikhan N.F."/>
            <person name="Baker D."/>
            <person name="Gharbi K."/>
            <person name="Hall N."/>
            <person name="Watson M."/>
            <person name="Adriaenssens E.M."/>
            <person name="Foster-Nyarko E."/>
            <person name="Jarju S."/>
            <person name="Secka A."/>
            <person name="Antonio M."/>
            <person name="Oren A."/>
            <person name="Chaudhuri R.R."/>
            <person name="La Ragione R."/>
            <person name="Hildebrand F."/>
            <person name="Pallen M.J."/>
        </authorList>
    </citation>
    <scope>NUCLEOTIDE SEQUENCE</scope>
    <source>
        <strain evidence="7">13766</strain>
    </source>
</reference>
<dbReference type="AlphaFoldDB" id="A0A9D1FY61"/>
<dbReference type="PANTHER" id="PTHR34137">
    <property type="entry name" value="EXODEOXYRIBONUCLEASE 7 SMALL SUBUNIT"/>
    <property type="match status" value="1"/>
</dbReference>
<dbReference type="HAMAP" id="MF_00337">
    <property type="entry name" value="Exonuc_7_S"/>
    <property type="match status" value="1"/>
</dbReference>
<comment type="caution">
    <text evidence="7">The sequence shown here is derived from an EMBL/GenBank/DDBJ whole genome shotgun (WGS) entry which is preliminary data.</text>
</comment>
<dbReference type="NCBIfam" id="TIGR01280">
    <property type="entry name" value="xseB"/>
    <property type="match status" value="1"/>
</dbReference>
<evidence type="ECO:0000313" key="7">
    <source>
        <dbReference type="EMBL" id="HIS91746.1"/>
    </source>
</evidence>
<dbReference type="InterPro" id="IPR037004">
    <property type="entry name" value="Exonuc_VII_ssu_sf"/>
</dbReference>
<dbReference type="GO" id="GO:0005829">
    <property type="term" value="C:cytosol"/>
    <property type="evidence" value="ECO:0007669"/>
    <property type="project" value="TreeGrafter"/>
</dbReference>
<comment type="subcellular location">
    <subcellularLocation>
        <location evidence="6">Cytoplasm</location>
    </subcellularLocation>
</comment>
<reference evidence="7" key="1">
    <citation type="submission" date="2020-10" db="EMBL/GenBank/DDBJ databases">
        <authorList>
            <person name="Gilroy R."/>
        </authorList>
    </citation>
    <scope>NUCLEOTIDE SEQUENCE</scope>
    <source>
        <strain evidence="7">13766</strain>
    </source>
</reference>
<dbReference type="PIRSF" id="PIRSF006488">
    <property type="entry name" value="Exonuc_VII_S"/>
    <property type="match status" value="1"/>
</dbReference>
<organism evidence="7 8">
    <name type="scientific">Candidatus Alectryocaccomicrobium excrementavium</name>
    <dbReference type="NCBI Taxonomy" id="2840668"/>
    <lineage>
        <taxon>Bacteria</taxon>
        <taxon>Bacillati</taxon>
        <taxon>Bacillota</taxon>
        <taxon>Clostridia</taxon>
        <taxon>Candidatus Alectryocaccomicrobium</taxon>
    </lineage>
</organism>
<evidence type="ECO:0000256" key="1">
    <source>
        <dbReference type="ARBA" id="ARBA00009998"/>
    </source>
</evidence>
<keyword evidence="2 6" id="KW-0963">Cytoplasm</keyword>
<dbReference type="GO" id="GO:0009318">
    <property type="term" value="C:exodeoxyribonuclease VII complex"/>
    <property type="evidence" value="ECO:0007669"/>
    <property type="project" value="UniProtKB-UniRule"/>
</dbReference>